<evidence type="ECO:0000313" key="2">
    <source>
        <dbReference type="Proteomes" id="UP000828941"/>
    </source>
</evidence>
<organism evidence="1 2">
    <name type="scientific">Bauhinia variegata</name>
    <name type="common">Purple orchid tree</name>
    <name type="synonym">Phanera variegata</name>
    <dbReference type="NCBI Taxonomy" id="167791"/>
    <lineage>
        <taxon>Eukaryota</taxon>
        <taxon>Viridiplantae</taxon>
        <taxon>Streptophyta</taxon>
        <taxon>Embryophyta</taxon>
        <taxon>Tracheophyta</taxon>
        <taxon>Spermatophyta</taxon>
        <taxon>Magnoliopsida</taxon>
        <taxon>eudicotyledons</taxon>
        <taxon>Gunneridae</taxon>
        <taxon>Pentapetalae</taxon>
        <taxon>rosids</taxon>
        <taxon>fabids</taxon>
        <taxon>Fabales</taxon>
        <taxon>Fabaceae</taxon>
        <taxon>Cercidoideae</taxon>
        <taxon>Cercideae</taxon>
        <taxon>Bauhiniinae</taxon>
        <taxon>Bauhinia</taxon>
    </lineage>
</organism>
<evidence type="ECO:0000313" key="1">
    <source>
        <dbReference type="EMBL" id="KAI4345021.1"/>
    </source>
</evidence>
<name>A0ACB9P9H7_BAUVA</name>
<comment type="caution">
    <text evidence="1">The sequence shown here is derived from an EMBL/GenBank/DDBJ whole genome shotgun (WGS) entry which is preliminary data.</text>
</comment>
<keyword evidence="2" id="KW-1185">Reference proteome</keyword>
<dbReference type="Proteomes" id="UP000828941">
    <property type="component" value="Chromosome 5"/>
</dbReference>
<proteinExistence type="predicted"/>
<dbReference type="EMBL" id="CM039430">
    <property type="protein sequence ID" value="KAI4345021.1"/>
    <property type="molecule type" value="Genomic_DNA"/>
</dbReference>
<reference evidence="1 2" key="1">
    <citation type="journal article" date="2022" name="DNA Res.">
        <title>Chromosomal-level genome assembly of the orchid tree Bauhinia variegata (Leguminosae; Cercidoideae) supports the allotetraploid origin hypothesis of Bauhinia.</title>
        <authorList>
            <person name="Zhong Y."/>
            <person name="Chen Y."/>
            <person name="Zheng D."/>
            <person name="Pang J."/>
            <person name="Liu Y."/>
            <person name="Luo S."/>
            <person name="Meng S."/>
            <person name="Qian L."/>
            <person name="Wei D."/>
            <person name="Dai S."/>
            <person name="Zhou R."/>
        </authorList>
    </citation>
    <scope>NUCLEOTIDE SEQUENCE [LARGE SCALE GENOMIC DNA]</scope>
    <source>
        <strain evidence="1">BV-YZ2020</strain>
    </source>
</reference>
<protein>
    <submittedName>
        <fullName evidence="1">Uncharacterized protein</fullName>
    </submittedName>
</protein>
<accession>A0ACB9P9H7</accession>
<sequence length="144" mass="17383">MQLNLLVQQCKHERECNAIIAQTREDKILRLESLMDGVLHTEEFMEEELVSLTHEHKILKEKYEYYPEVLKTKIELKRLQDELEVYQNFYKLGEREVLLEEIMSLIHERGLSISLMMLKKQEWTREALRFMSKLRIEAIIFINS</sequence>
<gene>
    <name evidence="1" type="ORF">L6164_012191</name>
</gene>